<dbReference type="PANTHER" id="PTHR21711:SF0">
    <property type="entry name" value="MITOCHONDRIAL INNER MEMBRANE PROTEASE ATP23 HOMOLOG"/>
    <property type="match status" value="1"/>
</dbReference>
<accession>A0A9N8EXW9</accession>
<evidence type="ECO:0000256" key="2">
    <source>
        <dbReference type="ARBA" id="ARBA00022670"/>
    </source>
</evidence>
<comment type="similarity">
    <text evidence="1 6">Belongs to the peptidase M76 family.</text>
</comment>
<dbReference type="GO" id="GO:0005739">
    <property type="term" value="C:mitochondrion"/>
    <property type="evidence" value="ECO:0007669"/>
    <property type="project" value="GOC"/>
</dbReference>
<keyword evidence="4 6" id="KW-0378">Hydrolase</keyword>
<dbReference type="Pfam" id="PF09768">
    <property type="entry name" value="Peptidase_M76"/>
    <property type="match status" value="1"/>
</dbReference>
<keyword evidence="9" id="KW-1185">Reference proteome</keyword>
<dbReference type="GO" id="GO:0034982">
    <property type="term" value="P:mitochondrial protein processing"/>
    <property type="evidence" value="ECO:0007669"/>
    <property type="project" value="TreeGrafter"/>
</dbReference>
<sequence length="278" mass="30767">MSATASSDTTASSDDNVEQAKLKASCDNYVSNGLTGNRTIQFLIQQLDSMGCSPPEGFIRCTDCGPLKALGAFHLLSEETTASVPTTSVSEATHHTDQPTTTQKSLPAACSSYFMDTLKRIRASSNTDLAAQDAMMETINNSNTKTTETIKTPEIFLCQQHLSSQDQTHRTIIHELIHAVDTCRSKMDPQSNCIHLACTEIRAENLSGECNFKNELFKIGPHSLKQHGQECVKRRAMLSVNAHPRCRERAEEYVDAAMHRCYQDVFPFERHPNEGPSL</sequence>
<dbReference type="GO" id="GO:0033615">
    <property type="term" value="P:mitochondrial proton-transporting ATP synthase complex assembly"/>
    <property type="evidence" value="ECO:0007669"/>
    <property type="project" value="TreeGrafter"/>
</dbReference>
<dbReference type="Proteomes" id="UP001153069">
    <property type="component" value="Unassembled WGS sequence"/>
</dbReference>
<evidence type="ECO:0000313" key="9">
    <source>
        <dbReference type="Proteomes" id="UP001153069"/>
    </source>
</evidence>
<organism evidence="8 9">
    <name type="scientific">Seminavis robusta</name>
    <dbReference type="NCBI Taxonomy" id="568900"/>
    <lineage>
        <taxon>Eukaryota</taxon>
        <taxon>Sar</taxon>
        <taxon>Stramenopiles</taxon>
        <taxon>Ochrophyta</taxon>
        <taxon>Bacillariophyta</taxon>
        <taxon>Bacillariophyceae</taxon>
        <taxon>Bacillariophycidae</taxon>
        <taxon>Naviculales</taxon>
        <taxon>Naviculaceae</taxon>
        <taxon>Seminavis</taxon>
    </lineage>
</organism>
<dbReference type="AlphaFoldDB" id="A0A9N8EXW9"/>
<comment type="caution">
    <text evidence="8">The sequence shown here is derived from an EMBL/GenBank/DDBJ whole genome shotgun (WGS) entry which is preliminary data.</text>
</comment>
<keyword evidence="2 6" id="KW-0645">Protease</keyword>
<reference evidence="8" key="1">
    <citation type="submission" date="2020-06" db="EMBL/GenBank/DDBJ databases">
        <authorList>
            <consortium name="Plant Systems Biology data submission"/>
        </authorList>
    </citation>
    <scope>NUCLEOTIDE SEQUENCE</scope>
    <source>
        <strain evidence="8">D6</strain>
    </source>
</reference>
<proteinExistence type="inferred from homology"/>
<evidence type="ECO:0000313" key="8">
    <source>
        <dbReference type="EMBL" id="CAB9529097.1"/>
    </source>
</evidence>
<dbReference type="PANTHER" id="PTHR21711">
    <property type="entry name" value="MITOCHONDRIAL INNER MEMBRANE PROTEASE"/>
    <property type="match status" value="1"/>
</dbReference>
<evidence type="ECO:0000256" key="3">
    <source>
        <dbReference type="ARBA" id="ARBA00022723"/>
    </source>
</evidence>
<keyword evidence="3 6" id="KW-0479">Metal-binding</keyword>
<evidence type="ECO:0000256" key="1">
    <source>
        <dbReference type="ARBA" id="ARBA00009915"/>
    </source>
</evidence>
<dbReference type="EMBL" id="CAICTM010002399">
    <property type="protein sequence ID" value="CAB9529097.1"/>
    <property type="molecule type" value="Genomic_DNA"/>
</dbReference>
<gene>
    <name evidence="8" type="ORF">SEMRO_2401_G326260.1</name>
</gene>
<name>A0A9N8EXW9_9STRA</name>
<protein>
    <recommendedName>
        <fullName evidence="6">Mitochondrial inner membrane protease ATP23</fullName>
        <ecNumber evidence="6">3.4.24.-</ecNumber>
    </recommendedName>
</protein>
<evidence type="ECO:0000256" key="7">
    <source>
        <dbReference type="SAM" id="MobiDB-lite"/>
    </source>
</evidence>
<evidence type="ECO:0000256" key="4">
    <source>
        <dbReference type="ARBA" id="ARBA00022801"/>
    </source>
</evidence>
<dbReference type="GO" id="GO:0004222">
    <property type="term" value="F:metalloendopeptidase activity"/>
    <property type="evidence" value="ECO:0007669"/>
    <property type="project" value="InterPro"/>
</dbReference>
<dbReference type="InterPro" id="IPR019165">
    <property type="entry name" value="Peptidase_M76_ATP23"/>
</dbReference>
<feature type="region of interest" description="Disordered" evidence="7">
    <location>
        <begin position="84"/>
        <end position="104"/>
    </location>
</feature>
<evidence type="ECO:0000256" key="5">
    <source>
        <dbReference type="ARBA" id="ARBA00023049"/>
    </source>
</evidence>
<dbReference type="EC" id="3.4.24.-" evidence="6"/>
<evidence type="ECO:0000256" key="6">
    <source>
        <dbReference type="RuleBase" id="RU364057"/>
    </source>
</evidence>
<keyword evidence="5 6" id="KW-0482">Metalloprotease</keyword>
<dbReference type="GO" id="GO:0046872">
    <property type="term" value="F:metal ion binding"/>
    <property type="evidence" value="ECO:0007669"/>
    <property type="project" value="UniProtKB-KW"/>
</dbReference>
<dbReference type="OrthoDB" id="285308at2759"/>